<proteinExistence type="predicted"/>
<protein>
    <submittedName>
        <fullName evidence="1">Uncharacterized protein</fullName>
    </submittedName>
</protein>
<evidence type="ECO:0000313" key="1">
    <source>
        <dbReference type="EMBL" id="KRN05153.1"/>
    </source>
</evidence>
<evidence type="ECO:0000313" key="2">
    <source>
        <dbReference type="Proteomes" id="UP000050961"/>
    </source>
</evidence>
<dbReference type="EMBL" id="AYZF01000017">
    <property type="protein sequence ID" value="KRN05153.1"/>
    <property type="molecule type" value="Genomic_DNA"/>
</dbReference>
<accession>A0A0R2DLT2</accession>
<organism evidence="1 2">
    <name type="scientific">Liquorilactobacillus sucicola DSM 21376 = JCM 15457</name>
    <dbReference type="NCBI Taxonomy" id="1423806"/>
    <lineage>
        <taxon>Bacteria</taxon>
        <taxon>Bacillati</taxon>
        <taxon>Bacillota</taxon>
        <taxon>Bacilli</taxon>
        <taxon>Lactobacillales</taxon>
        <taxon>Lactobacillaceae</taxon>
        <taxon>Liquorilactobacillus</taxon>
    </lineage>
</organism>
<dbReference type="Proteomes" id="UP000050961">
    <property type="component" value="Unassembled WGS sequence"/>
</dbReference>
<dbReference type="PATRIC" id="fig|1423806.3.peg.1724"/>
<dbReference type="AlphaFoldDB" id="A0A0R2DLT2"/>
<dbReference type="STRING" id="1423806.FD15_GL001697"/>
<gene>
    <name evidence="1" type="ORF">FD15_GL001697</name>
</gene>
<keyword evidence="2" id="KW-1185">Reference proteome</keyword>
<comment type="caution">
    <text evidence="1">The sequence shown here is derived from an EMBL/GenBank/DDBJ whole genome shotgun (WGS) entry which is preliminary data.</text>
</comment>
<reference evidence="1 2" key="1">
    <citation type="journal article" date="2015" name="Genome Announc.">
        <title>Expanding the biotechnology potential of lactobacilli through comparative genomics of 213 strains and associated genera.</title>
        <authorList>
            <person name="Sun Z."/>
            <person name="Harris H.M."/>
            <person name="McCann A."/>
            <person name="Guo C."/>
            <person name="Argimon S."/>
            <person name="Zhang W."/>
            <person name="Yang X."/>
            <person name="Jeffery I.B."/>
            <person name="Cooney J.C."/>
            <person name="Kagawa T.F."/>
            <person name="Liu W."/>
            <person name="Song Y."/>
            <person name="Salvetti E."/>
            <person name="Wrobel A."/>
            <person name="Rasinkangas P."/>
            <person name="Parkhill J."/>
            <person name="Rea M.C."/>
            <person name="O'Sullivan O."/>
            <person name="Ritari J."/>
            <person name="Douillard F.P."/>
            <person name="Paul Ross R."/>
            <person name="Yang R."/>
            <person name="Briner A.E."/>
            <person name="Felis G.E."/>
            <person name="de Vos W.M."/>
            <person name="Barrangou R."/>
            <person name="Klaenhammer T.R."/>
            <person name="Caufield P.W."/>
            <person name="Cui Y."/>
            <person name="Zhang H."/>
            <person name="O'Toole P.W."/>
        </authorList>
    </citation>
    <scope>NUCLEOTIDE SEQUENCE [LARGE SCALE GENOMIC DNA]</scope>
    <source>
        <strain evidence="1 2">DSM 21376</strain>
    </source>
</reference>
<name>A0A0R2DLT2_9LACO</name>
<sequence length="56" mass="6660">MIEKTGQVSNNFKNLAHDIDKYSPVFEEVMDEINEFQFLIKPHLDKLDKEQSKYQS</sequence>